<evidence type="ECO:0000313" key="1">
    <source>
        <dbReference type="EMBL" id="KAH6944694.1"/>
    </source>
</evidence>
<name>A0ACB7TIM1_HYAAI</name>
<accession>A0ACB7TIM1</accession>
<sequence>MGGPAGSSQPAPRVREGTLQQAVIRRAVAVATRSGAARVLAAQGPRAAIDQRALGRKPKRRPRDVTASRVQPGYSHARAACKQKPASRNRSSITARTDGPFVVPERITAPKNEAEILVFCRRTLRVLGELTSFAALDERDIPWQYLINDSKMASAIKKKCSEVRSYLIVLQFCIR</sequence>
<dbReference type="EMBL" id="CM023481">
    <property type="protein sequence ID" value="KAH6944694.1"/>
    <property type="molecule type" value="Genomic_DNA"/>
</dbReference>
<gene>
    <name evidence="1" type="ORF">HPB50_004500</name>
</gene>
<reference evidence="1" key="1">
    <citation type="submission" date="2020-05" db="EMBL/GenBank/DDBJ databases">
        <title>Large-scale comparative analyses of tick genomes elucidate their genetic diversity and vector capacities.</title>
        <authorList>
            <person name="Jia N."/>
            <person name="Wang J."/>
            <person name="Shi W."/>
            <person name="Du L."/>
            <person name="Sun Y."/>
            <person name="Zhan W."/>
            <person name="Jiang J."/>
            <person name="Wang Q."/>
            <person name="Zhang B."/>
            <person name="Ji P."/>
            <person name="Sakyi L.B."/>
            <person name="Cui X."/>
            <person name="Yuan T."/>
            <person name="Jiang B."/>
            <person name="Yang W."/>
            <person name="Lam T.T.-Y."/>
            <person name="Chang Q."/>
            <person name="Ding S."/>
            <person name="Wang X."/>
            <person name="Zhu J."/>
            <person name="Ruan X."/>
            <person name="Zhao L."/>
            <person name="Wei J."/>
            <person name="Que T."/>
            <person name="Du C."/>
            <person name="Cheng J."/>
            <person name="Dai P."/>
            <person name="Han X."/>
            <person name="Huang E."/>
            <person name="Gao Y."/>
            <person name="Liu J."/>
            <person name="Shao H."/>
            <person name="Ye R."/>
            <person name="Li L."/>
            <person name="Wei W."/>
            <person name="Wang X."/>
            <person name="Wang C."/>
            <person name="Yang T."/>
            <person name="Huo Q."/>
            <person name="Li W."/>
            <person name="Guo W."/>
            <person name="Chen H."/>
            <person name="Zhou L."/>
            <person name="Ni X."/>
            <person name="Tian J."/>
            <person name="Zhou Y."/>
            <person name="Sheng Y."/>
            <person name="Liu T."/>
            <person name="Pan Y."/>
            <person name="Xia L."/>
            <person name="Li J."/>
            <person name="Zhao F."/>
            <person name="Cao W."/>
        </authorList>
    </citation>
    <scope>NUCLEOTIDE SEQUENCE</scope>
    <source>
        <strain evidence="1">Hyas-2018</strain>
    </source>
</reference>
<protein>
    <submittedName>
        <fullName evidence="1">Uncharacterized protein</fullName>
    </submittedName>
</protein>
<organism evidence="1 2">
    <name type="scientific">Hyalomma asiaticum</name>
    <name type="common">Tick</name>
    <dbReference type="NCBI Taxonomy" id="266040"/>
    <lineage>
        <taxon>Eukaryota</taxon>
        <taxon>Metazoa</taxon>
        <taxon>Ecdysozoa</taxon>
        <taxon>Arthropoda</taxon>
        <taxon>Chelicerata</taxon>
        <taxon>Arachnida</taxon>
        <taxon>Acari</taxon>
        <taxon>Parasitiformes</taxon>
        <taxon>Ixodida</taxon>
        <taxon>Ixodoidea</taxon>
        <taxon>Ixodidae</taxon>
        <taxon>Hyalomminae</taxon>
        <taxon>Hyalomma</taxon>
    </lineage>
</organism>
<proteinExistence type="predicted"/>
<comment type="caution">
    <text evidence="1">The sequence shown here is derived from an EMBL/GenBank/DDBJ whole genome shotgun (WGS) entry which is preliminary data.</text>
</comment>
<keyword evidence="2" id="KW-1185">Reference proteome</keyword>
<evidence type="ECO:0000313" key="2">
    <source>
        <dbReference type="Proteomes" id="UP000821845"/>
    </source>
</evidence>
<dbReference type="Proteomes" id="UP000821845">
    <property type="component" value="Chromosome 1"/>
</dbReference>